<dbReference type="Proteomes" id="UP000471298">
    <property type="component" value="Unassembled WGS sequence"/>
</dbReference>
<evidence type="ECO:0000256" key="3">
    <source>
        <dbReference type="SAM" id="Phobius"/>
    </source>
</evidence>
<dbReference type="InParanoid" id="A0A6N7EUP4"/>
<evidence type="ECO:0000313" key="4">
    <source>
        <dbReference type="EMBL" id="MPV86504.1"/>
    </source>
</evidence>
<keyword evidence="1" id="KW-0143">Chaperone</keyword>
<protein>
    <recommendedName>
        <fullName evidence="6">J domain-containing protein</fullName>
    </recommendedName>
</protein>
<dbReference type="AlphaFoldDB" id="A0A6N7EUP4"/>
<accession>A0A6N7EUP4</accession>
<keyword evidence="3" id="KW-0812">Transmembrane</keyword>
<evidence type="ECO:0000313" key="5">
    <source>
        <dbReference type="Proteomes" id="UP000471298"/>
    </source>
</evidence>
<evidence type="ECO:0000256" key="1">
    <source>
        <dbReference type="ARBA" id="ARBA00023186"/>
    </source>
</evidence>
<comment type="caution">
    <text evidence="4">The sequence shown here is derived from an EMBL/GenBank/DDBJ whole genome shotgun (WGS) entry which is preliminary data.</text>
</comment>
<dbReference type="CDD" id="cd06257">
    <property type="entry name" value="DnaJ"/>
    <property type="match status" value="1"/>
</dbReference>
<organism evidence="4 5">
    <name type="scientific">Ostreibacterium oceani</name>
    <dbReference type="NCBI Taxonomy" id="2654998"/>
    <lineage>
        <taxon>Bacteria</taxon>
        <taxon>Pseudomonadati</taxon>
        <taxon>Pseudomonadota</taxon>
        <taxon>Gammaproteobacteria</taxon>
        <taxon>Cardiobacteriales</taxon>
        <taxon>Ostreibacteriaceae</taxon>
        <taxon>Ostreibacterium</taxon>
    </lineage>
</organism>
<feature type="region of interest" description="Disordered" evidence="2">
    <location>
        <begin position="62"/>
        <end position="83"/>
    </location>
</feature>
<evidence type="ECO:0000256" key="2">
    <source>
        <dbReference type="SAM" id="MobiDB-lite"/>
    </source>
</evidence>
<evidence type="ECO:0008006" key="6">
    <source>
        <dbReference type="Google" id="ProtNLM"/>
    </source>
</evidence>
<name>A0A6N7EUP4_9GAMM</name>
<dbReference type="InterPro" id="IPR001623">
    <property type="entry name" value="DnaJ_domain"/>
</dbReference>
<reference evidence="4 5" key="1">
    <citation type="submission" date="2019-10" db="EMBL/GenBank/DDBJ databases">
        <title>Cardiobacteriales fam. a chemoheterotrophic member of the order Cardiobacteriales, and proposal of Cardiobacteriales fam. nov.</title>
        <authorList>
            <person name="Wang C."/>
        </authorList>
    </citation>
    <scope>NUCLEOTIDE SEQUENCE [LARGE SCALE GENOMIC DNA]</scope>
    <source>
        <strain evidence="4 5">ML27</strain>
    </source>
</reference>
<dbReference type="InterPro" id="IPR036869">
    <property type="entry name" value="J_dom_sf"/>
</dbReference>
<keyword evidence="5" id="KW-1185">Reference proteome</keyword>
<feature type="transmembrane region" description="Helical" evidence="3">
    <location>
        <begin position="21"/>
        <end position="51"/>
    </location>
</feature>
<dbReference type="EMBL" id="WHNW01000007">
    <property type="protein sequence ID" value="MPV86504.1"/>
    <property type="molecule type" value="Genomic_DNA"/>
</dbReference>
<gene>
    <name evidence="4" type="ORF">GCU85_07135</name>
</gene>
<proteinExistence type="predicted"/>
<sequence>MIKQWLKLTRLFRCKRLSNTQWVVVLLLVVIGFYSGRYLGALGLLLIYYWFFLGQSRPPAQNTGRHRMDEMTNESSNQAANKAANQAANQTVSQSLAQACELLGVTLDATPKMIENARKKKISQCHPDKLYQASIQDKRAAADNVIAINQAYHTIKQYKGF</sequence>
<keyword evidence="3" id="KW-0472">Membrane</keyword>
<dbReference type="Gene3D" id="1.10.287.110">
    <property type="entry name" value="DnaJ domain"/>
    <property type="match status" value="1"/>
</dbReference>
<dbReference type="SUPFAM" id="SSF46565">
    <property type="entry name" value="Chaperone J-domain"/>
    <property type="match status" value="1"/>
</dbReference>
<keyword evidence="3" id="KW-1133">Transmembrane helix</keyword>
<dbReference type="RefSeq" id="WP_152810493.1">
    <property type="nucleotide sequence ID" value="NZ_WHNW01000007.1"/>
</dbReference>